<evidence type="ECO:0000256" key="1">
    <source>
        <dbReference type="SAM" id="MobiDB-lite"/>
    </source>
</evidence>
<organism evidence="2 3">
    <name type="scientific">Racocetra fulgida</name>
    <dbReference type="NCBI Taxonomy" id="60492"/>
    <lineage>
        <taxon>Eukaryota</taxon>
        <taxon>Fungi</taxon>
        <taxon>Fungi incertae sedis</taxon>
        <taxon>Mucoromycota</taxon>
        <taxon>Glomeromycotina</taxon>
        <taxon>Glomeromycetes</taxon>
        <taxon>Diversisporales</taxon>
        <taxon>Gigasporaceae</taxon>
        <taxon>Racocetra</taxon>
    </lineage>
</organism>
<feature type="region of interest" description="Disordered" evidence="1">
    <location>
        <begin position="45"/>
        <end position="94"/>
    </location>
</feature>
<dbReference type="Proteomes" id="UP000789396">
    <property type="component" value="Unassembled WGS sequence"/>
</dbReference>
<feature type="compositionally biased region" description="Polar residues" evidence="1">
    <location>
        <begin position="67"/>
        <end position="94"/>
    </location>
</feature>
<accession>A0A9N9DI73</accession>
<name>A0A9N9DI73_9GLOM</name>
<gene>
    <name evidence="2" type="ORF">RFULGI_LOCUS8078</name>
</gene>
<evidence type="ECO:0000313" key="3">
    <source>
        <dbReference type="Proteomes" id="UP000789396"/>
    </source>
</evidence>
<dbReference type="AlphaFoldDB" id="A0A9N9DI73"/>
<sequence length="139" mass="16651">IWFLKKILNFRGQKLDMQYFKRIEVKKNYNIDFNRHDKNGIKQKISAIKRSTNKQSKTNTSTKKRSVQTSKKSQRTIESNLDTNDLTSNTKSNNKLFMMPMKKLEYKECMLLIEERKEKLRELQIANTIKEHKHGLEQE</sequence>
<dbReference type="OrthoDB" id="2428685at2759"/>
<evidence type="ECO:0000313" key="2">
    <source>
        <dbReference type="EMBL" id="CAG8640839.1"/>
    </source>
</evidence>
<dbReference type="EMBL" id="CAJVPZ010012556">
    <property type="protein sequence ID" value="CAG8640839.1"/>
    <property type="molecule type" value="Genomic_DNA"/>
</dbReference>
<comment type="caution">
    <text evidence="2">The sequence shown here is derived from an EMBL/GenBank/DDBJ whole genome shotgun (WGS) entry which is preliminary data.</text>
</comment>
<feature type="compositionally biased region" description="Low complexity" evidence="1">
    <location>
        <begin position="49"/>
        <end position="61"/>
    </location>
</feature>
<protein>
    <submittedName>
        <fullName evidence="2">13303_t:CDS:1</fullName>
    </submittedName>
</protein>
<keyword evidence="3" id="KW-1185">Reference proteome</keyword>
<proteinExistence type="predicted"/>
<feature type="non-terminal residue" evidence="2">
    <location>
        <position position="1"/>
    </location>
</feature>
<reference evidence="2" key="1">
    <citation type="submission" date="2021-06" db="EMBL/GenBank/DDBJ databases">
        <authorList>
            <person name="Kallberg Y."/>
            <person name="Tangrot J."/>
            <person name="Rosling A."/>
        </authorList>
    </citation>
    <scope>NUCLEOTIDE SEQUENCE</scope>
    <source>
        <strain evidence="2">IN212</strain>
    </source>
</reference>